<accession>A0A0V1Q2T7</accession>
<feature type="coiled-coil region" evidence="5">
    <location>
        <begin position="337"/>
        <end position="364"/>
    </location>
</feature>
<keyword evidence="3" id="KW-0256">Endoplasmic reticulum</keyword>
<dbReference type="InterPro" id="IPR036607">
    <property type="entry name" value="PRKCSH"/>
</dbReference>
<dbReference type="EMBL" id="LMYN01000019">
    <property type="protein sequence ID" value="KSA02800.1"/>
    <property type="molecule type" value="Genomic_DNA"/>
</dbReference>
<name>A0A0V1Q2T7_9ASCO</name>
<dbReference type="SUPFAM" id="SSF50911">
    <property type="entry name" value="Mannose 6-phosphate receptor domain"/>
    <property type="match status" value="1"/>
</dbReference>
<evidence type="ECO:0000256" key="6">
    <source>
        <dbReference type="SAM" id="SignalP"/>
    </source>
</evidence>
<dbReference type="GeneID" id="26838406"/>
<dbReference type="PROSITE" id="PS51914">
    <property type="entry name" value="MRH"/>
    <property type="match status" value="1"/>
</dbReference>
<keyword evidence="9" id="KW-1185">Reference proteome</keyword>
<evidence type="ECO:0000256" key="5">
    <source>
        <dbReference type="SAM" id="Coils"/>
    </source>
</evidence>
<dbReference type="InterPro" id="IPR028146">
    <property type="entry name" value="PRKCSH_N"/>
</dbReference>
<proteinExistence type="predicted"/>
<evidence type="ECO:0000256" key="4">
    <source>
        <dbReference type="ARBA" id="ARBA00023157"/>
    </source>
</evidence>
<evidence type="ECO:0000256" key="3">
    <source>
        <dbReference type="ARBA" id="ARBA00022824"/>
    </source>
</evidence>
<evidence type="ECO:0000256" key="2">
    <source>
        <dbReference type="ARBA" id="ARBA00022729"/>
    </source>
</evidence>
<evidence type="ECO:0000313" key="8">
    <source>
        <dbReference type="EMBL" id="KSA02800.1"/>
    </source>
</evidence>
<evidence type="ECO:0000313" key="9">
    <source>
        <dbReference type="Proteomes" id="UP000054251"/>
    </source>
</evidence>
<dbReference type="InterPro" id="IPR044865">
    <property type="entry name" value="MRH_dom"/>
</dbReference>
<dbReference type="AlphaFoldDB" id="A0A0V1Q2T7"/>
<dbReference type="GO" id="GO:0017177">
    <property type="term" value="C:glucosidase II complex"/>
    <property type="evidence" value="ECO:0007669"/>
    <property type="project" value="TreeGrafter"/>
</dbReference>
<evidence type="ECO:0000256" key="1">
    <source>
        <dbReference type="ARBA" id="ARBA00022387"/>
    </source>
</evidence>
<protein>
    <recommendedName>
        <fullName evidence="1">Glucosidase 2 subunit beta</fullName>
    </recommendedName>
</protein>
<dbReference type="Pfam" id="PF12999">
    <property type="entry name" value="PRKCSH-like"/>
    <property type="match status" value="1"/>
</dbReference>
<dbReference type="PANTHER" id="PTHR12630:SF1">
    <property type="entry name" value="GLUCOSIDASE 2 SUBUNIT BETA"/>
    <property type="match status" value="1"/>
</dbReference>
<feature type="domain" description="MRH" evidence="7">
    <location>
        <begin position="355"/>
        <end position="469"/>
    </location>
</feature>
<feature type="signal peptide" evidence="6">
    <location>
        <begin position="1"/>
        <end position="23"/>
    </location>
</feature>
<keyword evidence="2 6" id="KW-0732">Signal</keyword>
<comment type="caution">
    <text evidence="8">The sequence shown here is derived from an EMBL/GenBank/DDBJ whole genome shotgun (WGS) entry which is preliminary data.</text>
</comment>
<dbReference type="Gene3D" id="2.70.130.10">
    <property type="entry name" value="Mannose-6-phosphate receptor binding domain"/>
    <property type="match status" value="1"/>
</dbReference>
<feature type="chain" id="PRO_5006884606" description="Glucosidase 2 subunit beta" evidence="6">
    <location>
        <begin position="24"/>
        <end position="486"/>
    </location>
</feature>
<dbReference type="GO" id="GO:0006491">
    <property type="term" value="P:N-glycan processing"/>
    <property type="evidence" value="ECO:0007669"/>
    <property type="project" value="TreeGrafter"/>
</dbReference>
<dbReference type="Proteomes" id="UP000054251">
    <property type="component" value="Unassembled WGS sequence"/>
</dbReference>
<dbReference type="Pfam" id="PF13015">
    <property type="entry name" value="PRKCSH_1"/>
    <property type="match status" value="1"/>
</dbReference>
<dbReference type="OrthoDB" id="28322at2759"/>
<organism evidence="8 9">
    <name type="scientific">Debaryomyces fabryi</name>
    <dbReference type="NCBI Taxonomy" id="58627"/>
    <lineage>
        <taxon>Eukaryota</taxon>
        <taxon>Fungi</taxon>
        <taxon>Dikarya</taxon>
        <taxon>Ascomycota</taxon>
        <taxon>Saccharomycotina</taxon>
        <taxon>Pichiomycetes</taxon>
        <taxon>Debaryomycetaceae</taxon>
        <taxon>Debaryomyces</taxon>
    </lineage>
</organism>
<sequence length="486" mass="55967">MSLRLLIAAVLLTIYGNISVVCGAEVIGIPPNEQDLYSPIVNHETGEKTWRCLGDPNIVLNYDQINDNYCDCPDGSDEPGTNACPYDFSRKFYCHNEGHIPGYLDNFKLNDGVCDYEICCDGSDEYLSGKCENKCVEIHQQYLTYLQASKEEMDISLSEKKKLLVIAQERRALIESRLKDLEKELEMSLKFKDKEIESQSVEDDVPDQLVYSKLSPYIEELQMNIQGDRNKIEDYSKKIAYLEGILSSLIENYNPNFNDLAVKDTVNKFRDYVSNKDEKEGIQTNSLNLLNSLSKESEKLSYNSENESVEIFYPGISNMIHYYYSSFVKSYMKNEEKEDFADEEEKTTEDIESLKDEIAKFNEDLAKDYGKDDILRSVESQWIKKRLAGYSYNIGFLDSIYQDNTLIGRYSRLEGNKLIYDQGAKCWNGPRRSGIVEMICGPKHDLISIGEPEKCEYHFELITPIVCNEMSEEELLSNFKINYDNL</sequence>
<dbReference type="PANTHER" id="PTHR12630">
    <property type="entry name" value="N-LINKED OLIGOSACCHARIDE PROCESSING"/>
    <property type="match status" value="1"/>
</dbReference>
<reference evidence="8 9" key="1">
    <citation type="submission" date="2015-11" db="EMBL/GenBank/DDBJ databases">
        <title>The genome of Debaryomyces fabryi.</title>
        <authorList>
            <person name="Tafer H."/>
            <person name="Lopandic K."/>
        </authorList>
    </citation>
    <scope>NUCLEOTIDE SEQUENCE [LARGE SCALE GENOMIC DNA]</scope>
    <source>
        <strain evidence="8 9">CBS 789</strain>
    </source>
</reference>
<dbReference type="InterPro" id="IPR039794">
    <property type="entry name" value="Gtb1-like"/>
</dbReference>
<keyword evidence="5" id="KW-0175">Coiled coil</keyword>
<dbReference type="InterPro" id="IPR009011">
    <property type="entry name" value="Man6P_isomerase_rcpt-bd_dom_sf"/>
</dbReference>
<gene>
    <name evidence="8" type="ORF">AC631_01397</name>
</gene>
<dbReference type="RefSeq" id="XP_015468902.1">
    <property type="nucleotide sequence ID" value="XM_015610227.1"/>
</dbReference>
<keyword evidence="4" id="KW-1015">Disulfide bond</keyword>
<evidence type="ECO:0000259" key="7">
    <source>
        <dbReference type="PROSITE" id="PS51914"/>
    </source>
</evidence>